<accession>A0ABW5FZR2</accession>
<gene>
    <name evidence="4" type="ORF">ACFSXZ_25995</name>
</gene>
<dbReference type="Pfam" id="PF03446">
    <property type="entry name" value="NAD_binding_2"/>
    <property type="match status" value="1"/>
</dbReference>
<dbReference type="PANTHER" id="PTHR43580">
    <property type="entry name" value="OXIDOREDUCTASE GLYR1-RELATED"/>
    <property type="match status" value="1"/>
</dbReference>
<dbReference type="InterPro" id="IPR013328">
    <property type="entry name" value="6PGD_dom2"/>
</dbReference>
<sequence>MADQTTIAILHPGQMGTAVARQLRGNDVDVLWLPEGRSPATRERAETAGLRPAGSMAELVAQSAVIFSICPSDAVEAVAESVAEHGFSGIYVDANAVAPERVGQVAKTIAANGATVVDGGLLGASIAEKRFYLAGPADAVAVVTRLFAGTTVRAIPLNDEVGTASALKVAFALWQKGVRALAAVSYALAEHYEVTDRLRTEAETEAEAETKRTGRSPLSDPAGFLLPAATRGWRWELEMEEISSTLATAGLPGGLPRAAAEIFTRWAGFRDRPDGDLAEAVSLLHDAVSTEARPA</sequence>
<dbReference type="Gene3D" id="3.40.50.720">
    <property type="entry name" value="NAD(P)-binding Rossmann-like Domain"/>
    <property type="match status" value="1"/>
</dbReference>
<dbReference type="InterPro" id="IPR036291">
    <property type="entry name" value="NAD(P)-bd_dom_sf"/>
</dbReference>
<dbReference type="SUPFAM" id="SSF51735">
    <property type="entry name" value="NAD(P)-binding Rossmann-fold domains"/>
    <property type="match status" value="1"/>
</dbReference>
<dbReference type="EMBL" id="JBHUKR010000015">
    <property type="protein sequence ID" value="MFD2419785.1"/>
    <property type="molecule type" value="Genomic_DNA"/>
</dbReference>
<proteinExistence type="predicted"/>
<dbReference type="PANTHER" id="PTHR43580:SF2">
    <property type="entry name" value="CYTOKINE-LIKE NUCLEAR FACTOR N-PAC"/>
    <property type="match status" value="1"/>
</dbReference>
<dbReference type="InterPro" id="IPR051265">
    <property type="entry name" value="HIBADH-related_NP60_sf"/>
</dbReference>
<dbReference type="Pfam" id="PF09130">
    <property type="entry name" value="DUF1932"/>
    <property type="match status" value="1"/>
</dbReference>
<feature type="region of interest" description="Disordered" evidence="1">
    <location>
        <begin position="199"/>
        <end position="223"/>
    </location>
</feature>
<dbReference type="RefSeq" id="WP_378267816.1">
    <property type="nucleotide sequence ID" value="NZ_JBHUKR010000015.1"/>
</dbReference>
<evidence type="ECO:0000256" key="1">
    <source>
        <dbReference type="SAM" id="MobiDB-lite"/>
    </source>
</evidence>
<keyword evidence="5" id="KW-1185">Reference proteome</keyword>
<name>A0ABW5FZR2_9PSEU</name>
<organism evidence="4 5">
    <name type="scientific">Amycolatopsis pigmentata</name>
    <dbReference type="NCBI Taxonomy" id="450801"/>
    <lineage>
        <taxon>Bacteria</taxon>
        <taxon>Bacillati</taxon>
        <taxon>Actinomycetota</taxon>
        <taxon>Actinomycetes</taxon>
        <taxon>Pseudonocardiales</taxon>
        <taxon>Pseudonocardiaceae</taxon>
        <taxon>Amycolatopsis</taxon>
    </lineage>
</organism>
<dbReference type="Proteomes" id="UP001597417">
    <property type="component" value="Unassembled WGS sequence"/>
</dbReference>
<dbReference type="Gene3D" id="1.10.1040.10">
    <property type="entry name" value="N-(1-d-carboxylethyl)-l-norvaline Dehydrogenase, domain 2"/>
    <property type="match status" value="1"/>
</dbReference>
<dbReference type="InterPro" id="IPR015814">
    <property type="entry name" value="Pgluconate_DH_NAD-bd_C"/>
</dbReference>
<dbReference type="SUPFAM" id="SSF48179">
    <property type="entry name" value="6-phosphogluconate dehydrogenase C-terminal domain-like"/>
    <property type="match status" value="1"/>
</dbReference>
<dbReference type="InterPro" id="IPR006115">
    <property type="entry name" value="6PGDH_NADP-bd"/>
</dbReference>
<feature type="compositionally biased region" description="Basic and acidic residues" evidence="1">
    <location>
        <begin position="199"/>
        <end position="212"/>
    </location>
</feature>
<feature type="domain" description="Phosphogluconate dehydrogenase NAD-binding putative C-terminal" evidence="3">
    <location>
        <begin position="222"/>
        <end position="266"/>
    </location>
</feature>
<comment type="caution">
    <text evidence="4">The sequence shown here is derived from an EMBL/GenBank/DDBJ whole genome shotgun (WGS) entry which is preliminary data.</text>
</comment>
<protein>
    <submittedName>
        <fullName evidence="4">DUF1932 domain-containing protein</fullName>
    </submittedName>
</protein>
<evidence type="ECO:0000313" key="4">
    <source>
        <dbReference type="EMBL" id="MFD2419785.1"/>
    </source>
</evidence>
<evidence type="ECO:0000313" key="5">
    <source>
        <dbReference type="Proteomes" id="UP001597417"/>
    </source>
</evidence>
<evidence type="ECO:0000259" key="3">
    <source>
        <dbReference type="Pfam" id="PF09130"/>
    </source>
</evidence>
<reference evidence="5" key="1">
    <citation type="journal article" date="2019" name="Int. J. Syst. Evol. Microbiol.">
        <title>The Global Catalogue of Microorganisms (GCM) 10K type strain sequencing project: providing services to taxonomists for standard genome sequencing and annotation.</title>
        <authorList>
            <consortium name="The Broad Institute Genomics Platform"/>
            <consortium name="The Broad Institute Genome Sequencing Center for Infectious Disease"/>
            <person name="Wu L."/>
            <person name="Ma J."/>
        </authorList>
    </citation>
    <scope>NUCLEOTIDE SEQUENCE [LARGE SCALE GENOMIC DNA]</scope>
    <source>
        <strain evidence="5">CGMCC 4.7645</strain>
    </source>
</reference>
<feature type="domain" description="6-phosphogluconate dehydrogenase NADP-binding" evidence="2">
    <location>
        <begin position="7"/>
        <end position="144"/>
    </location>
</feature>
<evidence type="ECO:0000259" key="2">
    <source>
        <dbReference type="Pfam" id="PF03446"/>
    </source>
</evidence>
<dbReference type="InterPro" id="IPR008927">
    <property type="entry name" value="6-PGluconate_DH-like_C_sf"/>
</dbReference>